<reference evidence="2 3" key="1">
    <citation type="submission" date="2017-10" db="EMBL/GenBank/DDBJ databases">
        <title>Sedimentibacterium mangrovi gen. nov., sp. nov., a novel member of family Phyllobacteriacea isolated from mangrove sediment.</title>
        <authorList>
            <person name="Liao H."/>
            <person name="Tian Y."/>
        </authorList>
    </citation>
    <scope>NUCLEOTIDE SEQUENCE [LARGE SCALE GENOMIC DNA]</scope>
    <source>
        <strain evidence="2 3">X9-2-2</strain>
    </source>
</reference>
<dbReference type="EMBL" id="PDVP01000001">
    <property type="protein sequence ID" value="PHP68816.1"/>
    <property type="molecule type" value="Genomic_DNA"/>
</dbReference>
<dbReference type="OrthoDB" id="7345476at2"/>
<gene>
    <name evidence="2" type="ORF">CSC94_02150</name>
</gene>
<feature type="domain" description="HTH luxR-type" evidence="1">
    <location>
        <begin position="167"/>
        <end position="224"/>
    </location>
</feature>
<keyword evidence="3" id="KW-1185">Reference proteome</keyword>
<evidence type="ECO:0000313" key="2">
    <source>
        <dbReference type="EMBL" id="PHP68816.1"/>
    </source>
</evidence>
<dbReference type="GO" id="GO:0006355">
    <property type="term" value="P:regulation of DNA-templated transcription"/>
    <property type="evidence" value="ECO:0007669"/>
    <property type="project" value="InterPro"/>
</dbReference>
<accession>A0A2G1QTE1</accession>
<dbReference type="Gene3D" id="1.10.10.10">
    <property type="entry name" value="Winged helix-like DNA-binding domain superfamily/Winged helix DNA-binding domain"/>
    <property type="match status" value="1"/>
</dbReference>
<comment type="caution">
    <text evidence="2">The sequence shown here is derived from an EMBL/GenBank/DDBJ whole genome shotgun (WGS) entry which is preliminary data.</text>
</comment>
<dbReference type="AlphaFoldDB" id="A0A2G1QTE1"/>
<dbReference type="RefSeq" id="WP_099303257.1">
    <property type="nucleotide sequence ID" value="NZ_PDVP01000001.1"/>
</dbReference>
<dbReference type="Proteomes" id="UP000221168">
    <property type="component" value="Unassembled WGS sequence"/>
</dbReference>
<dbReference type="SUPFAM" id="SSF75516">
    <property type="entry name" value="Pheromone-binding domain of LuxR-like quorum-sensing transcription factors"/>
    <property type="match status" value="1"/>
</dbReference>
<dbReference type="SUPFAM" id="SSF46894">
    <property type="entry name" value="C-terminal effector domain of the bipartite response regulators"/>
    <property type="match status" value="1"/>
</dbReference>
<dbReference type="InterPro" id="IPR016032">
    <property type="entry name" value="Sig_transdc_resp-reg_C-effctor"/>
</dbReference>
<dbReference type="CDD" id="cd06170">
    <property type="entry name" value="LuxR_C_like"/>
    <property type="match status" value="1"/>
</dbReference>
<dbReference type="InterPro" id="IPR036388">
    <property type="entry name" value="WH-like_DNA-bd_sf"/>
</dbReference>
<dbReference type="InterPro" id="IPR000792">
    <property type="entry name" value="Tscrpt_reg_LuxR_C"/>
</dbReference>
<dbReference type="PRINTS" id="PR00038">
    <property type="entry name" value="HTHLUXR"/>
</dbReference>
<protein>
    <recommendedName>
        <fullName evidence="1">HTH luxR-type domain-containing protein</fullName>
    </recommendedName>
</protein>
<dbReference type="Pfam" id="PF00196">
    <property type="entry name" value="GerE"/>
    <property type="match status" value="1"/>
</dbReference>
<evidence type="ECO:0000313" key="3">
    <source>
        <dbReference type="Proteomes" id="UP000221168"/>
    </source>
</evidence>
<name>A0A2G1QTE1_9HYPH</name>
<dbReference type="SMART" id="SM00421">
    <property type="entry name" value="HTH_LUXR"/>
    <property type="match status" value="1"/>
</dbReference>
<dbReference type="GO" id="GO:0003677">
    <property type="term" value="F:DNA binding"/>
    <property type="evidence" value="ECO:0007669"/>
    <property type="project" value="InterPro"/>
</dbReference>
<dbReference type="Gene3D" id="3.30.450.80">
    <property type="entry name" value="Transcription factor LuxR-like, autoinducer-binding domain"/>
    <property type="match status" value="1"/>
</dbReference>
<organism evidence="2 3">
    <name type="scientific">Zhengella mangrovi</name>
    <dbReference type="NCBI Taxonomy" id="1982044"/>
    <lineage>
        <taxon>Bacteria</taxon>
        <taxon>Pseudomonadati</taxon>
        <taxon>Pseudomonadota</taxon>
        <taxon>Alphaproteobacteria</taxon>
        <taxon>Hyphomicrobiales</taxon>
        <taxon>Notoacmeibacteraceae</taxon>
        <taxon>Zhengella</taxon>
    </lineage>
</organism>
<dbReference type="InterPro" id="IPR036693">
    <property type="entry name" value="TF_LuxR_autoind-bd_dom_sf"/>
</dbReference>
<sequence length="230" mass="25555">MDPDAAWHMLESWLGQRFEIDGIFYGVYPVGAFTTDFPLVMERGIIKMTYAEDFLAALNGNPLVDDRVSELVLSTARPCFWHHDDILAGATEKQLKRAELDARYGMDVGVSVPLLTPSGRVCGGFGLRHRGQDAAVFDRMMDAGISDLVRLLHAFESLFRGPYARQCFGLSTQEVRVLTYIAGGMAIAQTGWEIQLSPKTVEAYLASVRRKTRSRSTAEAVAKAIFFQII</sequence>
<evidence type="ECO:0000259" key="1">
    <source>
        <dbReference type="SMART" id="SM00421"/>
    </source>
</evidence>
<proteinExistence type="predicted"/>